<organism evidence="2">
    <name type="scientific">Mustela putorius furo</name>
    <name type="common">European domestic ferret</name>
    <name type="synonym">Mustela furo</name>
    <dbReference type="NCBI Taxonomy" id="9669"/>
    <lineage>
        <taxon>Eukaryota</taxon>
        <taxon>Metazoa</taxon>
        <taxon>Chordata</taxon>
        <taxon>Craniata</taxon>
        <taxon>Vertebrata</taxon>
        <taxon>Euteleostomi</taxon>
        <taxon>Mammalia</taxon>
        <taxon>Eutheria</taxon>
        <taxon>Laurasiatheria</taxon>
        <taxon>Carnivora</taxon>
        <taxon>Caniformia</taxon>
        <taxon>Musteloidea</taxon>
        <taxon>Mustelidae</taxon>
        <taxon>Mustelinae</taxon>
        <taxon>Mustela</taxon>
    </lineage>
</organism>
<dbReference type="InParanoid" id="M3Y9F3"/>
<dbReference type="AlphaFoldDB" id="M3Y9F3"/>
<proteinExistence type="predicted"/>
<sequence length="181" mass="19294">MLQARLERVSGQWGRLPSSQAWSVPSLGSPPAFLLVREPEPDPGPPSPGPRGQDWGGEGTERARNAGPALRQAGILHSGQAGAGCGTVTAFPQPAAPLERTPGAERCLSRILSPRPSPPATWEVMQASTSKEEGQRRNRTPRQAGRRTRGWTPGPRIVTGASPTEPPEAPGPRLLTRLRTE</sequence>
<evidence type="ECO:0000256" key="1">
    <source>
        <dbReference type="SAM" id="MobiDB-lite"/>
    </source>
</evidence>
<evidence type="ECO:0000313" key="2">
    <source>
        <dbReference type="Ensembl" id="ENSMPUP00000007960.1"/>
    </source>
</evidence>
<reference evidence="2" key="1">
    <citation type="submission" date="2024-06" db="UniProtKB">
        <authorList>
            <consortium name="Ensembl"/>
        </authorList>
    </citation>
    <scope>IDENTIFICATION</scope>
</reference>
<feature type="compositionally biased region" description="Basic residues" evidence="1">
    <location>
        <begin position="137"/>
        <end position="149"/>
    </location>
</feature>
<feature type="region of interest" description="Disordered" evidence="1">
    <location>
        <begin position="1"/>
        <end position="181"/>
    </location>
</feature>
<name>M3Y9F3_MUSPF</name>
<accession>M3Y9F3</accession>
<dbReference type="EMBL" id="AEYP01070666">
    <property type="status" value="NOT_ANNOTATED_CDS"/>
    <property type="molecule type" value="Genomic_DNA"/>
</dbReference>
<dbReference type="Ensembl" id="ENSMPUT00000008085.1">
    <property type="protein sequence ID" value="ENSMPUP00000007960.1"/>
    <property type="gene ID" value="ENSMPUG00000008018.1"/>
</dbReference>
<protein>
    <submittedName>
        <fullName evidence="2">Uncharacterized protein</fullName>
    </submittedName>
</protein>
<dbReference type="HOGENOM" id="CLU_1488581_0_0_1"/>